<reference evidence="3 4" key="1">
    <citation type="submission" date="2016-06" db="EMBL/GenBank/DDBJ databases">
        <title>Complete genome sequence of a deep-branching marine Gamma Proteobacterium Woeseia oceani type strain XK5.</title>
        <authorList>
            <person name="Mu D."/>
            <person name="Du Z."/>
        </authorList>
    </citation>
    <scope>NUCLEOTIDE SEQUENCE [LARGE SCALE GENOMIC DNA]</scope>
    <source>
        <strain evidence="3 4">XK5</strain>
    </source>
</reference>
<organism evidence="3 4">
    <name type="scientific">Woeseia oceani</name>
    <dbReference type="NCBI Taxonomy" id="1548547"/>
    <lineage>
        <taxon>Bacteria</taxon>
        <taxon>Pseudomonadati</taxon>
        <taxon>Pseudomonadota</taxon>
        <taxon>Gammaproteobacteria</taxon>
        <taxon>Woeseiales</taxon>
        <taxon>Woeseiaceae</taxon>
        <taxon>Woeseia</taxon>
    </lineage>
</organism>
<dbReference type="OrthoDB" id="5611441at2"/>
<dbReference type="SUPFAM" id="SSF48452">
    <property type="entry name" value="TPR-like"/>
    <property type="match status" value="1"/>
</dbReference>
<dbReference type="PROSITE" id="PS51257">
    <property type="entry name" value="PROKAR_LIPOPROTEIN"/>
    <property type="match status" value="1"/>
</dbReference>
<feature type="chain" id="PRO_5008260032" evidence="2">
    <location>
        <begin position="21"/>
        <end position="318"/>
    </location>
</feature>
<dbReference type="InterPro" id="IPR011990">
    <property type="entry name" value="TPR-like_helical_dom_sf"/>
</dbReference>
<dbReference type="KEGG" id="woc:BA177_02075"/>
<sequence length="318" mass="35214">MNRHAKTSLVLVFFYCTLLAGCASLRLPAVDTSAIGSVPELADTPFHPQALYQCGPAALLTVLDYSGVATDMETLVRQVYLPGKEGSLQPELLAATRAAGRVPYRIDGTVEALAAEVRAGRPVLVLQNLGISWLPRWHYAVVIGVDAVNGQVVLRSGVDERRVSRLQTFLRTWRRSAYWGLVVLRADELPVNVDRNRWFSALSALEQTEQRATALRAWQSAVEHWPDSLIANFGLGNSHYALQDWPSAEQSFRRLLHMQPTLAVARNNLALALLQQRRFPEAEQEAALALRDSGNDLELIAEIERTLAEIRLAKSGSE</sequence>
<dbReference type="Proteomes" id="UP000092695">
    <property type="component" value="Chromosome"/>
</dbReference>
<feature type="signal peptide" evidence="2">
    <location>
        <begin position="1"/>
        <end position="20"/>
    </location>
</feature>
<dbReference type="RefSeq" id="WP_068612307.1">
    <property type="nucleotide sequence ID" value="NZ_CP016268.1"/>
</dbReference>
<dbReference type="InterPro" id="IPR019734">
    <property type="entry name" value="TPR_rpt"/>
</dbReference>
<proteinExistence type="predicted"/>
<evidence type="ECO:0000256" key="2">
    <source>
        <dbReference type="SAM" id="SignalP"/>
    </source>
</evidence>
<feature type="repeat" description="TPR" evidence="1">
    <location>
        <begin position="229"/>
        <end position="262"/>
    </location>
</feature>
<keyword evidence="2" id="KW-0732">Signal</keyword>
<evidence type="ECO:0000256" key="1">
    <source>
        <dbReference type="PROSITE-ProRule" id="PRU00339"/>
    </source>
</evidence>
<protein>
    <submittedName>
        <fullName evidence="3">Uncharacterized protein</fullName>
    </submittedName>
</protein>
<evidence type="ECO:0000313" key="3">
    <source>
        <dbReference type="EMBL" id="ANO50167.1"/>
    </source>
</evidence>
<dbReference type="EMBL" id="CP016268">
    <property type="protein sequence ID" value="ANO50167.1"/>
    <property type="molecule type" value="Genomic_DNA"/>
</dbReference>
<dbReference type="Pfam" id="PF13432">
    <property type="entry name" value="TPR_16"/>
    <property type="match status" value="1"/>
</dbReference>
<gene>
    <name evidence="3" type="ORF">BA177_02075</name>
</gene>
<dbReference type="InterPro" id="IPR039563">
    <property type="entry name" value="Peptidase_C39_single_dom"/>
</dbReference>
<dbReference type="CDD" id="cd02549">
    <property type="entry name" value="Peptidase_C39A"/>
    <property type="match status" value="1"/>
</dbReference>
<keyword evidence="4" id="KW-1185">Reference proteome</keyword>
<evidence type="ECO:0000313" key="4">
    <source>
        <dbReference type="Proteomes" id="UP000092695"/>
    </source>
</evidence>
<dbReference type="PROSITE" id="PS50005">
    <property type="entry name" value="TPR"/>
    <property type="match status" value="1"/>
</dbReference>
<dbReference type="AlphaFoldDB" id="A0A193LCD2"/>
<dbReference type="Gene3D" id="3.90.70.10">
    <property type="entry name" value="Cysteine proteinases"/>
    <property type="match status" value="1"/>
</dbReference>
<keyword evidence="1" id="KW-0802">TPR repeat</keyword>
<name>A0A193LCD2_9GAMM</name>
<accession>A0A193LCD2</accession>
<dbReference type="Gene3D" id="1.25.40.10">
    <property type="entry name" value="Tetratricopeptide repeat domain"/>
    <property type="match status" value="1"/>
</dbReference>
<dbReference type="NCBIfam" id="NF033920">
    <property type="entry name" value="C39_PA2778_fam"/>
    <property type="match status" value="1"/>
</dbReference>
<dbReference type="STRING" id="1548547.BA177_02075"/>